<organism evidence="1 2">
    <name type="scientific">Acidithiobacillus ferrivorans</name>
    <dbReference type="NCBI Taxonomy" id="160808"/>
    <lineage>
        <taxon>Bacteria</taxon>
        <taxon>Pseudomonadati</taxon>
        <taxon>Pseudomonadota</taxon>
        <taxon>Acidithiobacillia</taxon>
        <taxon>Acidithiobacillales</taxon>
        <taxon>Acidithiobacillaceae</taxon>
        <taxon>Acidithiobacillus</taxon>
    </lineage>
</organism>
<evidence type="ECO:0000313" key="1">
    <source>
        <dbReference type="EMBL" id="SMH66291.1"/>
    </source>
</evidence>
<name>A0ABY1MR46_9PROT</name>
<reference evidence="1 2" key="1">
    <citation type="submission" date="2017-03" db="EMBL/GenBank/DDBJ databases">
        <authorList>
            <person name="Regsiter A."/>
            <person name="William W."/>
        </authorList>
    </citation>
    <scope>NUCLEOTIDE SEQUENCE [LARGE SCALE GENOMIC DNA]</scope>
    <source>
        <strain evidence="1">PRJEB5721</strain>
    </source>
</reference>
<keyword evidence="2" id="KW-1185">Reference proteome</keyword>
<proteinExistence type="predicted"/>
<dbReference type="EMBL" id="LT841305">
    <property type="protein sequence ID" value="SMH66291.1"/>
    <property type="molecule type" value="Genomic_DNA"/>
</dbReference>
<accession>A0ABY1MR46</accession>
<gene>
    <name evidence="1" type="ORF">AFERRI_30021</name>
</gene>
<sequence>MMARKPCETKWLHSLPIGLSTKPGTPIAAHLIGHGIVGTPFSENSLLNRDTPTVHDNKYPIISGG</sequence>
<protein>
    <submittedName>
        <fullName evidence="1">Uncharacterized protein</fullName>
    </submittedName>
</protein>
<evidence type="ECO:0000313" key="2">
    <source>
        <dbReference type="Proteomes" id="UP000193925"/>
    </source>
</evidence>
<dbReference type="Proteomes" id="UP000193925">
    <property type="component" value="Chromosome AFERRI"/>
</dbReference>